<gene>
    <name evidence="1" type="ORF">ASPCADRAFT_133432</name>
</gene>
<proteinExistence type="predicted"/>
<dbReference type="VEuPathDB" id="FungiDB:ASPCADRAFT_133432"/>
<dbReference type="Proteomes" id="UP000188318">
    <property type="component" value="Unassembled WGS sequence"/>
</dbReference>
<evidence type="ECO:0000313" key="2">
    <source>
        <dbReference type="Proteomes" id="UP000188318"/>
    </source>
</evidence>
<organism evidence="1 2">
    <name type="scientific">Aspergillus carbonarius (strain ITEM 5010)</name>
    <dbReference type="NCBI Taxonomy" id="602072"/>
    <lineage>
        <taxon>Eukaryota</taxon>
        <taxon>Fungi</taxon>
        <taxon>Dikarya</taxon>
        <taxon>Ascomycota</taxon>
        <taxon>Pezizomycotina</taxon>
        <taxon>Eurotiomycetes</taxon>
        <taxon>Eurotiomycetidae</taxon>
        <taxon>Eurotiales</taxon>
        <taxon>Aspergillaceae</taxon>
        <taxon>Aspergillus</taxon>
        <taxon>Aspergillus subgen. Circumdati</taxon>
    </lineage>
</organism>
<dbReference type="EMBL" id="KV907507">
    <property type="protein sequence ID" value="OOF92411.1"/>
    <property type="molecule type" value="Genomic_DNA"/>
</dbReference>
<reference evidence="2" key="1">
    <citation type="journal article" date="2017" name="Genome Biol.">
        <title>Comparative genomics reveals high biological diversity and specific adaptations in the industrially and medically important fungal genus Aspergillus.</title>
        <authorList>
            <person name="de Vries R.P."/>
            <person name="Riley R."/>
            <person name="Wiebenga A."/>
            <person name="Aguilar-Osorio G."/>
            <person name="Amillis S."/>
            <person name="Uchima C.A."/>
            <person name="Anderluh G."/>
            <person name="Asadollahi M."/>
            <person name="Askin M."/>
            <person name="Barry K."/>
            <person name="Battaglia E."/>
            <person name="Bayram O."/>
            <person name="Benocci T."/>
            <person name="Braus-Stromeyer S.A."/>
            <person name="Caldana C."/>
            <person name="Canovas D."/>
            <person name="Cerqueira G.C."/>
            <person name="Chen F."/>
            <person name="Chen W."/>
            <person name="Choi C."/>
            <person name="Clum A."/>
            <person name="Dos Santos R.A."/>
            <person name="Damasio A.R."/>
            <person name="Diallinas G."/>
            <person name="Emri T."/>
            <person name="Fekete E."/>
            <person name="Flipphi M."/>
            <person name="Freyberg S."/>
            <person name="Gallo A."/>
            <person name="Gournas C."/>
            <person name="Habgood R."/>
            <person name="Hainaut M."/>
            <person name="Harispe M.L."/>
            <person name="Henrissat B."/>
            <person name="Hilden K.S."/>
            <person name="Hope R."/>
            <person name="Hossain A."/>
            <person name="Karabika E."/>
            <person name="Karaffa L."/>
            <person name="Karanyi Z."/>
            <person name="Krasevec N."/>
            <person name="Kuo A."/>
            <person name="Kusch H."/>
            <person name="LaButti K."/>
            <person name="Lagendijk E.L."/>
            <person name="Lapidus A."/>
            <person name="Levasseur A."/>
            <person name="Lindquist E."/>
            <person name="Lipzen A."/>
            <person name="Logrieco A.F."/>
            <person name="MacCabe A."/>
            <person name="Maekelae M.R."/>
            <person name="Malavazi I."/>
            <person name="Melin P."/>
            <person name="Meyer V."/>
            <person name="Mielnichuk N."/>
            <person name="Miskei M."/>
            <person name="Molnar A.P."/>
            <person name="Mule G."/>
            <person name="Ngan C.Y."/>
            <person name="Orejas M."/>
            <person name="Orosz E."/>
            <person name="Ouedraogo J.P."/>
            <person name="Overkamp K.M."/>
            <person name="Park H.-S."/>
            <person name="Perrone G."/>
            <person name="Piumi F."/>
            <person name="Punt P.J."/>
            <person name="Ram A.F."/>
            <person name="Ramon A."/>
            <person name="Rauscher S."/>
            <person name="Record E."/>
            <person name="Riano-Pachon D.M."/>
            <person name="Robert V."/>
            <person name="Roehrig J."/>
            <person name="Ruller R."/>
            <person name="Salamov A."/>
            <person name="Salih N.S."/>
            <person name="Samson R.A."/>
            <person name="Sandor E."/>
            <person name="Sanguinetti M."/>
            <person name="Schuetze T."/>
            <person name="Sepcic K."/>
            <person name="Shelest E."/>
            <person name="Sherlock G."/>
            <person name="Sophianopoulou V."/>
            <person name="Squina F.M."/>
            <person name="Sun H."/>
            <person name="Susca A."/>
            <person name="Todd R.B."/>
            <person name="Tsang A."/>
            <person name="Unkles S.E."/>
            <person name="van de Wiele N."/>
            <person name="van Rossen-Uffink D."/>
            <person name="Oliveira J.V."/>
            <person name="Vesth T.C."/>
            <person name="Visser J."/>
            <person name="Yu J.-H."/>
            <person name="Zhou M."/>
            <person name="Andersen M.R."/>
            <person name="Archer D.B."/>
            <person name="Baker S.E."/>
            <person name="Benoit I."/>
            <person name="Brakhage A.A."/>
            <person name="Braus G.H."/>
            <person name="Fischer R."/>
            <person name="Frisvad J.C."/>
            <person name="Goldman G.H."/>
            <person name="Houbraken J."/>
            <person name="Oakley B."/>
            <person name="Pocsi I."/>
            <person name="Scazzocchio C."/>
            <person name="Seiboth B."/>
            <person name="vanKuyk P.A."/>
            <person name="Wortman J."/>
            <person name="Dyer P.S."/>
            <person name="Grigoriev I.V."/>
        </authorList>
    </citation>
    <scope>NUCLEOTIDE SEQUENCE [LARGE SCALE GENOMIC DNA]</scope>
    <source>
        <strain evidence="2">ITEM 5010</strain>
    </source>
</reference>
<evidence type="ECO:0000313" key="1">
    <source>
        <dbReference type="EMBL" id="OOF92411.1"/>
    </source>
</evidence>
<keyword evidence="2" id="KW-1185">Reference proteome</keyword>
<dbReference type="AlphaFoldDB" id="A0A1R3RD59"/>
<protein>
    <submittedName>
        <fullName evidence="1">Uncharacterized protein</fullName>
    </submittedName>
</protein>
<sequence>MCLATEYRAALAEYSIDEKVLNVPPELEPIMPTGVRYRIAQCLNKVIGVLAARDRYRPQFTQKYAERFNYLCSAAGETYNQHRESVRAIQEWIPPKKIPQNRIHLGPFGADYDLFVYRELLALEEEEMEEYAAYRADTQQVESMLHGEVVGEALTASLAWWRSGFLREMQKWIDGGKRLHMPTRQDTVKELSDLIRERVEDGDRVAQMFVQEASAN</sequence>
<accession>A0A1R3RD59</accession>
<dbReference type="OrthoDB" id="4192850at2759"/>
<dbReference type="STRING" id="602072.A0A1R3RD59"/>
<name>A0A1R3RD59_ASPC5</name>